<name>A0AAE0Y339_9GAST</name>
<dbReference type="EMBL" id="JAWDGP010007018">
    <property type="protein sequence ID" value="KAK3731255.1"/>
    <property type="molecule type" value="Genomic_DNA"/>
</dbReference>
<dbReference type="AlphaFoldDB" id="A0AAE0Y339"/>
<reference evidence="2" key="1">
    <citation type="journal article" date="2023" name="G3 (Bethesda)">
        <title>A reference genome for the long-term kleptoplast-retaining sea slug Elysia crispata morphotype clarki.</title>
        <authorList>
            <person name="Eastman K.E."/>
            <person name="Pendleton A.L."/>
            <person name="Shaikh M.A."/>
            <person name="Suttiyut T."/>
            <person name="Ogas R."/>
            <person name="Tomko P."/>
            <person name="Gavelis G."/>
            <person name="Widhalm J.R."/>
            <person name="Wisecaver J.H."/>
        </authorList>
    </citation>
    <scope>NUCLEOTIDE SEQUENCE</scope>
    <source>
        <strain evidence="2">ECLA1</strain>
    </source>
</reference>
<comment type="caution">
    <text evidence="2">The sequence shown here is derived from an EMBL/GenBank/DDBJ whole genome shotgun (WGS) entry which is preliminary data.</text>
</comment>
<feature type="region of interest" description="Disordered" evidence="1">
    <location>
        <begin position="1"/>
        <end position="60"/>
    </location>
</feature>
<evidence type="ECO:0000256" key="1">
    <source>
        <dbReference type="SAM" id="MobiDB-lite"/>
    </source>
</evidence>
<organism evidence="2 3">
    <name type="scientific">Elysia crispata</name>
    <name type="common">lettuce slug</name>
    <dbReference type="NCBI Taxonomy" id="231223"/>
    <lineage>
        <taxon>Eukaryota</taxon>
        <taxon>Metazoa</taxon>
        <taxon>Spiralia</taxon>
        <taxon>Lophotrochozoa</taxon>
        <taxon>Mollusca</taxon>
        <taxon>Gastropoda</taxon>
        <taxon>Heterobranchia</taxon>
        <taxon>Euthyneura</taxon>
        <taxon>Panpulmonata</taxon>
        <taxon>Sacoglossa</taxon>
        <taxon>Placobranchoidea</taxon>
        <taxon>Plakobranchidae</taxon>
        <taxon>Elysia</taxon>
    </lineage>
</organism>
<feature type="compositionally biased region" description="Basic residues" evidence="1">
    <location>
        <begin position="42"/>
        <end position="60"/>
    </location>
</feature>
<accession>A0AAE0Y339</accession>
<feature type="compositionally biased region" description="Polar residues" evidence="1">
    <location>
        <begin position="1"/>
        <end position="39"/>
    </location>
</feature>
<sequence length="106" mass="12481">MHYSTGESHQSSSCRGTDNSSTADKWTSELNPLMLTSDQTRPKFKPHVRKTDKKLTVKRHVPNVDSRPLWGRSYTPQNLGTDQWWFFDKDQNQPESLWKYRHTSRS</sequence>
<gene>
    <name evidence="2" type="ORF">RRG08_025798</name>
</gene>
<evidence type="ECO:0000313" key="3">
    <source>
        <dbReference type="Proteomes" id="UP001283361"/>
    </source>
</evidence>
<proteinExistence type="predicted"/>
<dbReference type="Proteomes" id="UP001283361">
    <property type="component" value="Unassembled WGS sequence"/>
</dbReference>
<protein>
    <submittedName>
        <fullName evidence="2">Uncharacterized protein</fullName>
    </submittedName>
</protein>
<evidence type="ECO:0000313" key="2">
    <source>
        <dbReference type="EMBL" id="KAK3731255.1"/>
    </source>
</evidence>
<keyword evidence="3" id="KW-1185">Reference proteome</keyword>